<name>A0ABT9P2D8_9ACTN</name>
<dbReference type="EMBL" id="JAUSQZ010000001">
    <property type="protein sequence ID" value="MDP9826574.1"/>
    <property type="molecule type" value="Genomic_DNA"/>
</dbReference>
<dbReference type="PROSITE" id="PS51318">
    <property type="entry name" value="TAT"/>
    <property type="match status" value="1"/>
</dbReference>
<evidence type="ECO:0000256" key="1">
    <source>
        <dbReference type="SAM" id="SignalP"/>
    </source>
</evidence>
<keyword evidence="3" id="KW-1185">Reference proteome</keyword>
<feature type="chain" id="PRO_5046470527" description="IPT/TIG domain-containing protein" evidence="1">
    <location>
        <begin position="29"/>
        <end position="567"/>
    </location>
</feature>
<dbReference type="InterPro" id="IPR006311">
    <property type="entry name" value="TAT_signal"/>
</dbReference>
<feature type="signal peptide" evidence="1">
    <location>
        <begin position="1"/>
        <end position="28"/>
    </location>
</feature>
<evidence type="ECO:0000313" key="2">
    <source>
        <dbReference type="EMBL" id="MDP9826574.1"/>
    </source>
</evidence>
<comment type="caution">
    <text evidence="2">The sequence shown here is derived from an EMBL/GenBank/DDBJ whole genome shotgun (WGS) entry which is preliminary data.</text>
</comment>
<gene>
    <name evidence="2" type="ORF">J2S57_002323</name>
</gene>
<dbReference type="RefSeq" id="WP_307241508.1">
    <property type="nucleotide sequence ID" value="NZ_JAUSQZ010000001.1"/>
</dbReference>
<accession>A0ABT9P2D8</accession>
<protein>
    <recommendedName>
        <fullName evidence="4">IPT/TIG domain-containing protein</fullName>
    </recommendedName>
</protein>
<dbReference type="Proteomes" id="UP001235712">
    <property type="component" value="Unassembled WGS sequence"/>
</dbReference>
<reference evidence="2 3" key="1">
    <citation type="submission" date="2023-07" db="EMBL/GenBank/DDBJ databases">
        <title>Sequencing the genomes of 1000 actinobacteria strains.</title>
        <authorList>
            <person name="Klenk H.-P."/>
        </authorList>
    </citation>
    <scope>NUCLEOTIDE SEQUENCE [LARGE SCALE GENOMIC DNA]</scope>
    <source>
        <strain evidence="2 3">DSM 44388</strain>
    </source>
</reference>
<keyword evidence="1" id="KW-0732">Signal</keyword>
<proteinExistence type="predicted"/>
<evidence type="ECO:0000313" key="3">
    <source>
        <dbReference type="Proteomes" id="UP001235712"/>
    </source>
</evidence>
<sequence>MSTTRNRVLGITAATALGLGLFAPVASAAPGASFVKASAGQYLLAADSPAAFSVADAYQLATGNAKLEITAASGTTPFGTEAEFKAGKWTATATPAGASNSQKLTLTYVSSSKVRVALPAGTGGTASTIDLLKDAESQGTLEVTYEAKVNSVSWKVDTTDGTRVGTISGTGLSQIDGVSLTTQVAGDSASAVTLSAVADAATLATSTSGYVVVKDSQVLVKLPAGVTGKEGTWRVSLTPKAGVRFTTLSPATKLDVKYVAPKITKLSAAGFSTAAAGEITLTGSNLGVLGESGNGVYLRPAAAVDATGDIAVTVKSGSLKQTQAVLTTPVKADVAALTAGEYRVVLKTGFGFSADSGKATDKLLAVTPGAVTAASSAVLGGGGKVNLDIAGINLGATAKEFSAKKVTATTSVTVGAKTTSKTVTLKYVDADTVEATLPAGTPGQTAPITIYQQGVAFSPVNVNYAAGITSISKTVLTTAGGDVKLSGVGLSGTFKLHKVADGASTTNDITVTPASEKLDAKGKSATITVPNTVTEGVYQVVVTPSGDFSGATQLFTSKSVISISNNG</sequence>
<organism evidence="2 3">
    <name type="scientific">Kineosporia succinea</name>
    <dbReference type="NCBI Taxonomy" id="84632"/>
    <lineage>
        <taxon>Bacteria</taxon>
        <taxon>Bacillati</taxon>
        <taxon>Actinomycetota</taxon>
        <taxon>Actinomycetes</taxon>
        <taxon>Kineosporiales</taxon>
        <taxon>Kineosporiaceae</taxon>
        <taxon>Kineosporia</taxon>
    </lineage>
</organism>
<evidence type="ECO:0008006" key="4">
    <source>
        <dbReference type="Google" id="ProtNLM"/>
    </source>
</evidence>